<reference evidence="5" key="1">
    <citation type="journal article" date="2019" name="G3 (Bethesda)">
        <title>Genome Assemblies of Two Rare Opportunistic Yeast Pathogens: Diutina rugosa (syn. Candida rugosa) and Trichomonascus ciferrii (syn. Candida ciferrii).</title>
        <authorList>
            <person name="Mixao V."/>
            <person name="Saus E."/>
            <person name="Hansen A.P."/>
            <person name="Lass-Florl C."/>
            <person name="Gabaldon T."/>
        </authorList>
    </citation>
    <scope>NUCLEOTIDE SEQUENCE</scope>
    <source>
        <strain evidence="5">CBS 4856</strain>
    </source>
</reference>
<feature type="domain" description="Myb-like" evidence="3">
    <location>
        <begin position="145"/>
        <end position="200"/>
    </location>
</feature>
<dbReference type="Gene3D" id="1.10.246.220">
    <property type="match status" value="1"/>
</dbReference>
<feature type="compositionally biased region" description="Basic and acidic residues" evidence="2">
    <location>
        <begin position="96"/>
        <end position="105"/>
    </location>
</feature>
<dbReference type="InterPro" id="IPR001005">
    <property type="entry name" value="SANT/Myb"/>
</dbReference>
<name>A0A642V849_9ASCO</name>
<dbReference type="InterPro" id="IPR052450">
    <property type="entry name" value="TRBD-Containing_Protein"/>
</dbReference>
<feature type="region of interest" description="Disordered" evidence="2">
    <location>
        <begin position="373"/>
        <end position="426"/>
    </location>
</feature>
<feature type="compositionally biased region" description="Low complexity" evidence="2">
    <location>
        <begin position="392"/>
        <end position="402"/>
    </location>
</feature>
<protein>
    <recommendedName>
        <fullName evidence="7">Myb-like domain-containing protein</fullName>
    </recommendedName>
</protein>
<feature type="region of interest" description="Disordered" evidence="2">
    <location>
        <begin position="331"/>
        <end position="359"/>
    </location>
</feature>
<evidence type="ECO:0000256" key="2">
    <source>
        <dbReference type="SAM" id="MobiDB-lite"/>
    </source>
</evidence>
<dbReference type="InterPro" id="IPR009057">
    <property type="entry name" value="Homeodomain-like_sf"/>
</dbReference>
<dbReference type="SUPFAM" id="SSF46689">
    <property type="entry name" value="Homeodomain-like"/>
    <property type="match status" value="2"/>
</dbReference>
<dbReference type="PANTHER" id="PTHR46734">
    <property type="entry name" value="TELOMERIC REPEAT-BINDING FACTOR 1 TERF1"/>
    <property type="match status" value="1"/>
</dbReference>
<evidence type="ECO:0000313" key="5">
    <source>
        <dbReference type="EMBL" id="KAA8915981.1"/>
    </source>
</evidence>
<evidence type="ECO:0000256" key="1">
    <source>
        <dbReference type="ARBA" id="ARBA00023242"/>
    </source>
</evidence>
<dbReference type="AlphaFoldDB" id="A0A642V849"/>
<keyword evidence="6" id="KW-1185">Reference proteome</keyword>
<feature type="domain" description="HTH myb-type" evidence="4">
    <location>
        <begin position="145"/>
        <end position="204"/>
    </location>
</feature>
<dbReference type="InterPro" id="IPR017930">
    <property type="entry name" value="Myb_dom"/>
</dbReference>
<feature type="domain" description="Myb-like" evidence="3">
    <location>
        <begin position="274"/>
        <end position="328"/>
    </location>
</feature>
<evidence type="ECO:0000259" key="3">
    <source>
        <dbReference type="PROSITE" id="PS50090"/>
    </source>
</evidence>
<dbReference type="PROSITE" id="PS51294">
    <property type="entry name" value="HTH_MYB"/>
    <property type="match status" value="2"/>
</dbReference>
<feature type="domain" description="HTH myb-type" evidence="4">
    <location>
        <begin position="274"/>
        <end position="332"/>
    </location>
</feature>
<dbReference type="VEuPathDB" id="FungiDB:TRICI_001898"/>
<sequence length="426" mass="47916">MSGQDSDNIESKLEQAARNAVRDGNGTNLNTAELSDIVPGIDPEIVRGEDSSGVLAAAVQQHNQQHQDRGEGTGQHHHPHAHELSHHQIDPNVGGQRDHQFHHEPNPYQHVQEPPPPPQQQMPHEKRVNRGPNGYPDPSHHGENSRRRIRLTWTPEETQALIQGCRIHGVGNWKKILTDPSLKFNSRTAVDLKDRFRTSFPDEYARLYPNAKTHRFKSKTKTVPPDDQAAAAAAVAAAATGEVPPPTPDVAQDPATALANVSNDRGLSENLVKINRKERRAFTKEEDEQLLKGFQKHGPCWSKIQKDHSLNLFNRRSTDLRDRFRNRFPEKYTEAGYKGRGAGGRVRKKRNQTSSQSDENTATLAAAAVMNMNNAGHDNNSNQDEIKDETVPPQDQQQHQQPTDGFNYYQNAPMMQQIYQQSNQRQ</sequence>
<dbReference type="CDD" id="cd11660">
    <property type="entry name" value="SANT_TRF"/>
    <property type="match status" value="2"/>
</dbReference>
<dbReference type="OrthoDB" id="608866at2759"/>
<feature type="compositionally biased region" description="Polar residues" evidence="2">
    <location>
        <begin position="408"/>
        <end position="426"/>
    </location>
</feature>
<dbReference type="EMBL" id="SWFS01000129">
    <property type="protein sequence ID" value="KAA8915981.1"/>
    <property type="molecule type" value="Genomic_DNA"/>
</dbReference>
<dbReference type="Proteomes" id="UP000761534">
    <property type="component" value="Unassembled WGS sequence"/>
</dbReference>
<organism evidence="5 6">
    <name type="scientific">Trichomonascus ciferrii</name>
    <dbReference type="NCBI Taxonomy" id="44093"/>
    <lineage>
        <taxon>Eukaryota</taxon>
        <taxon>Fungi</taxon>
        <taxon>Dikarya</taxon>
        <taxon>Ascomycota</taxon>
        <taxon>Saccharomycotina</taxon>
        <taxon>Dipodascomycetes</taxon>
        <taxon>Dipodascales</taxon>
        <taxon>Trichomonascaceae</taxon>
        <taxon>Trichomonascus</taxon>
        <taxon>Trichomonascus ciferrii complex</taxon>
    </lineage>
</organism>
<dbReference type="SMART" id="SM00717">
    <property type="entry name" value="SANT"/>
    <property type="match status" value="2"/>
</dbReference>
<dbReference type="Gene3D" id="1.10.10.60">
    <property type="entry name" value="Homeodomain-like"/>
    <property type="match status" value="1"/>
</dbReference>
<accession>A0A642V849</accession>
<dbReference type="PANTHER" id="PTHR46734:SF1">
    <property type="entry name" value="TELOMERIC REPEAT-BINDING FACTOR 1"/>
    <property type="match status" value="1"/>
</dbReference>
<proteinExistence type="predicted"/>
<feature type="region of interest" description="Disordered" evidence="2">
    <location>
        <begin position="1"/>
        <end position="146"/>
    </location>
</feature>
<evidence type="ECO:0008006" key="7">
    <source>
        <dbReference type="Google" id="ProtNLM"/>
    </source>
</evidence>
<comment type="caution">
    <text evidence="5">The sequence shown here is derived from an EMBL/GenBank/DDBJ whole genome shotgun (WGS) entry which is preliminary data.</text>
</comment>
<keyword evidence="1" id="KW-0539">Nucleus</keyword>
<dbReference type="PROSITE" id="PS50090">
    <property type="entry name" value="MYB_LIKE"/>
    <property type="match status" value="2"/>
</dbReference>
<dbReference type="Pfam" id="PF00249">
    <property type="entry name" value="Myb_DNA-binding"/>
    <property type="match status" value="2"/>
</dbReference>
<gene>
    <name evidence="5" type="ORF">TRICI_001898</name>
</gene>
<evidence type="ECO:0000259" key="4">
    <source>
        <dbReference type="PROSITE" id="PS51294"/>
    </source>
</evidence>
<evidence type="ECO:0000313" key="6">
    <source>
        <dbReference type="Proteomes" id="UP000761534"/>
    </source>
</evidence>